<comment type="caution">
    <text evidence="1">The sequence shown here is derived from an EMBL/GenBank/DDBJ whole genome shotgun (WGS) entry which is preliminary data.</text>
</comment>
<reference evidence="1 2" key="1">
    <citation type="submission" date="2017-05" db="EMBL/GenBank/DDBJ databases">
        <title>Bifidobacterium vansinderenii sp. nov.</title>
        <authorList>
            <person name="Lugli G.A."/>
            <person name="Duranti S."/>
            <person name="Mangifesta M."/>
        </authorList>
    </citation>
    <scope>NUCLEOTIDE SEQUENCE [LARGE SCALE GENOMIC DNA]</scope>
    <source>
        <strain evidence="1 2">Tam10B</strain>
    </source>
</reference>
<protein>
    <submittedName>
        <fullName evidence="1">Uncharacterized protein</fullName>
    </submittedName>
</protein>
<organism evidence="1 2">
    <name type="scientific">Bifidobacterium vansinderenii</name>
    <dbReference type="NCBI Taxonomy" id="1984871"/>
    <lineage>
        <taxon>Bacteria</taxon>
        <taxon>Bacillati</taxon>
        <taxon>Actinomycetota</taxon>
        <taxon>Actinomycetes</taxon>
        <taxon>Bifidobacteriales</taxon>
        <taxon>Bifidobacteriaceae</taxon>
        <taxon>Bifidobacterium</taxon>
    </lineage>
</organism>
<gene>
    <name evidence="1" type="ORF">Tam10B_2077</name>
</gene>
<evidence type="ECO:0000313" key="1">
    <source>
        <dbReference type="EMBL" id="OXM99654.1"/>
    </source>
</evidence>
<accession>A0A229VVK9</accession>
<dbReference type="Proteomes" id="UP000215433">
    <property type="component" value="Unassembled WGS sequence"/>
</dbReference>
<evidence type="ECO:0000313" key="2">
    <source>
        <dbReference type="Proteomes" id="UP000215433"/>
    </source>
</evidence>
<dbReference type="EMBL" id="NEWD01000034">
    <property type="protein sequence ID" value="OXM99654.1"/>
    <property type="molecule type" value="Genomic_DNA"/>
</dbReference>
<proteinExistence type="predicted"/>
<keyword evidence="2" id="KW-1185">Reference proteome</keyword>
<sequence length="63" mass="6799">MQSLCSLLGRELDGGAVLREGSNPNLFRFALARPSIGTAPQALCGTARNYLWYGSPALILYAR</sequence>
<name>A0A229VVK9_9BIFI</name>
<dbReference type="AlphaFoldDB" id="A0A229VVK9"/>